<dbReference type="EMBL" id="JAOPKZ010000023">
    <property type="protein sequence ID" value="MCU5747113.1"/>
    <property type="molecule type" value="Genomic_DNA"/>
</dbReference>
<evidence type="ECO:0000313" key="5">
    <source>
        <dbReference type="EMBL" id="MCU5747113.1"/>
    </source>
</evidence>
<evidence type="ECO:0000259" key="4">
    <source>
        <dbReference type="Pfam" id="PF08428"/>
    </source>
</evidence>
<feature type="region of interest" description="Disordered" evidence="2">
    <location>
        <begin position="1048"/>
        <end position="1124"/>
    </location>
</feature>
<dbReference type="NCBIfam" id="TIGR01168">
    <property type="entry name" value="YSIRK_signal"/>
    <property type="match status" value="1"/>
</dbReference>
<sequence length="1124" mass="120720">MKHKKSKSKLDFLPNRHNRYSIRRFTVGTASILIGATLLLGASNDAKAAEEDSSEVSVDNKDEASSSEDGQVAESTKEESTEATTDQDQVETKAQDTTTQAQEKKQEESTSDLNDEVSEDSKDQSQDTEATQDKSQEAEVNQENPSTSKETLSNDKKAEDTKVEKTAKSTVKEAKSEDKKVNTEDSVAQDKPQATEEEVVTNKEDKVNATATEADKKAAQEDPSPYADITSVHDRDSAVDFYSKATGVSAKEAKRVVNNLGLDKNNYTPESFRVALINALAAAQNQTPKATIFRAAPSNPNTATALANATNAAGPTADSDNAKVVEADAIKNGYIKSATDMTNAKFSLSGRAYVADFGTPGTVGTRLTPVPEGTKVYMQWIDKDGWVSPTFQAATSNRLTQDDLSQAGPGAYAFDLRKPQIDANGKKHEYLAIDGQYYRLWIEDFKTAQGNTATMLRQAGGLIPGAFVNSVTGLNIGQFPLIGTNMQRTGIFMGVKPANSYMTRPKKDWINDKLGPIGSPAVNLSARNSISGKVWLETGAGDEANSATGPNKAPKEPAAQGYTVVFSSLTKEGAAAYKTQVANLDNSQRADAAKRLLEAHPEYISATVYGLTDKDGNYTVRFPNDKLNDDYIYGYVINPKGELMNGYSSFTTPQFTKANKNLLFTPQAAPAQNLVANPMWYNVNFALIPKTDINLNILDFNNTDKPAVPGDVAHIDLDGQIFSPLPTHIEWRDKDGKVVKKTKDFTTLTEGEAISAFEIPATAKDGDHYTAVLVVNDRDMAADSLTVKVTDARSYEPKVTPITKEYGQSTSPEDVRNAVTIPNYPAGKGTPTVTVDEGATLPDGNTPGKTDVPVTVRYPDGSVDHVTVPVTVKEQPQADKYEPKVTPVEREHGTPVTSGDVTGAVTVPGYPTEGDQPTVTVDEGATLPDGNTPGKTDVPVTVRYPDGTEDHVTVPVTIKEQPQADKYEPKVTPVEREHGTPVTSGDVTGAVTVPGYPTEGKQPTVTVDKGAKLPDGNTSGKTDVPVTVRYPDGTEDHVTVPVTIKEQPQADKYEPKVTPVEREHGTPVTSDDVTGAVTVPGYPTEGKQPTVTVDKGAKLPDGNTSGKTDVPVTVRYPDGTEDHV</sequence>
<evidence type="ECO:0000256" key="1">
    <source>
        <dbReference type="ARBA" id="ARBA00022729"/>
    </source>
</evidence>
<organism evidence="5 6">
    <name type="scientific">Staphylococcus marylandisciuri</name>
    <dbReference type="NCBI Taxonomy" id="2981529"/>
    <lineage>
        <taxon>Bacteria</taxon>
        <taxon>Bacillati</taxon>
        <taxon>Bacillota</taxon>
        <taxon>Bacilli</taxon>
        <taxon>Bacillales</taxon>
        <taxon>Staphylococcaceae</taxon>
        <taxon>Staphylococcus</taxon>
    </lineage>
</organism>
<feature type="non-terminal residue" evidence="5">
    <location>
        <position position="1124"/>
    </location>
</feature>
<dbReference type="Proteomes" id="UP001209553">
    <property type="component" value="Unassembled WGS sequence"/>
</dbReference>
<feature type="compositionally biased region" description="Basic and acidic residues" evidence="2">
    <location>
        <begin position="1048"/>
        <end position="1065"/>
    </location>
</feature>
<dbReference type="InterPro" id="IPR059115">
    <property type="entry name" value="Rib"/>
</dbReference>
<feature type="region of interest" description="Disordered" evidence="2">
    <location>
        <begin position="1"/>
        <end position="21"/>
    </location>
</feature>
<feature type="compositionally biased region" description="Basic and acidic residues" evidence="2">
    <location>
        <begin position="200"/>
        <end position="220"/>
    </location>
</feature>
<name>A0ABT2QT37_9STAP</name>
<feature type="compositionally biased region" description="Basic and acidic residues" evidence="2">
    <location>
        <begin position="152"/>
        <end position="183"/>
    </location>
</feature>
<proteinExistence type="predicted"/>
<accession>A0ABT2QT37</accession>
<gene>
    <name evidence="5" type="ORF">N9R04_10625</name>
</gene>
<keyword evidence="6" id="KW-1185">Reference proteome</keyword>
<evidence type="ECO:0000259" key="3">
    <source>
        <dbReference type="Pfam" id="PF04650"/>
    </source>
</evidence>
<feature type="domain" description="YSIRK Gram-positive signal peptide" evidence="3">
    <location>
        <begin position="15"/>
        <end position="40"/>
    </location>
</feature>
<keyword evidence="1" id="KW-0732">Signal</keyword>
<feature type="region of interest" description="Disordered" evidence="2">
    <location>
        <begin position="876"/>
        <end position="903"/>
    </location>
</feature>
<reference evidence="5 6" key="1">
    <citation type="journal article" date="2023" name="Int. J. Syst. Evol. Microbiol.">
        <title>Streptococcus sciuri sp. nov., Staphylococcus marylandisciuri sp. nov. and Staphylococcus americanisciuri sp. nov., isolated from faeces of eastern grey squirrel (Sciurus carolinensis).</title>
        <authorList>
            <person name="Volokhov D.V."/>
            <person name="Zagorodnyaya T.A."/>
            <person name="Furtak V.A."/>
            <person name="Nattanmai G."/>
            <person name="Randall L."/>
            <person name="Jose S."/>
            <person name="Gao Y."/>
            <person name="Eisenberg T."/>
            <person name="Delmonte P."/>
            <person name="Blom J."/>
            <person name="Mitchell K.K."/>
        </authorList>
    </citation>
    <scope>NUCLEOTIDE SEQUENCE [LARGE SCALE GENOMIC DNA]</scope>
    <source>
        <strain evidence="5 6">SQ8-PEA</strain>
    </source>
</reference>
<feature type="compositionally biased region" description="Basic and acidic residues" evidence="2">
    <location>
        <begin position="962"/>
        <end position="979"/>
    </location>
</feature>
<dbReference type="InterPro" id="IPR005877">
    <property type="entry name" value="YSIRK_signal_dom"/>
</dbReference>
<feature type="domain" description="Rib" evidence="4">
    <location>
        <begin position="877"/>
        <end position="960"/>
    </location>
</feature>
<dbReference type="RefSeq" id="WP_262856839.1">
    <property type="nucleotide sequence ID" value="NZ_JAOPKZ010000023.1"/>
</dbReference>
<feature type="domain" description="Rib" evidence="4">
    <location>
        <begin position="791"/>
        <end position="874"/>
    </location>
</feature>
<feature type="compositionally biased region" description="Acidic residues" evidence="2">
    <location>
        <begin position="109"/>
        <end position="118"/>
    </location>
</feature>
<feature type="compositionally biased region" description="Basic and acidic residues" evidence="2">
    <location>
        <begin position="119"/>
        <end position="137"/>
    </location>
</feature>
<feature type="compositionally biased region" description="Polar residues" evidence="2">
    <location>
        <begin position="138"/>
        <end position="151"/>
    </location>
</feature>
<dbReference type="Pfam" id="PF04650">
    <property type="entry name" value="YSIRK_signal"/>
    <property type="match status" value="1"/>
</dbReference>
<feature type="region of interest" description="Disordered" evidence="2">
    <location>
        <begin position="962"/>
        <end position="1034"/>
    </location>
</feature>
<dbReference type="Pfam" id="PF08428">
    <property type="entry name" value="Rib"/>
    <property type="match status" value="4"/>
</dbReference>
<protein>
    <submittedName>
        <fullName evidence="5">Rib/alpha-like domain-containing protein</fullName>
    </submittedName>
</protein>
<feature type="domain" description="Rib" evidence="4">
    <location>
        <begin position="963"/>
        <end position="1046"/>
    </location>
</feature>
<comment type="caution">
    <text evidence="5">The sequence shown here is derived from an EMBL/GenBank/DDBJ whole genome shotgun (WGS) entry which is preliminary data.</text>
</comment>
<evidence type="ECO:0000313" key="6">
    <source>
        <dbReference type="Proteomes" id="UP001209553"/>
    </source>
</evidence>
<feature type="region of interest" description="Disordered" evidence="2">
    <location>
        <begin position="822"/>
        <end position="852"/>
    </location>
</feature>
<feature type="compositionally biased region" description="Basic and acidic residues" evidence="2">
    <location>
        <begin position="876"/>
        <end position="893"/>
    </location>
</feature>
<feature type="region of interest" description="Disordered" evidence="2">
    <location>
        <begin position="44"/>
        <end position="228"/>
    </location>
</feature>
<feature type="domain" description="Rib" evidence="4">
    <location>
        <begin position="1049"/>
        <end position="1124"/>
    </location>
</feature>
<evidence type="ECO:0000256" key="2">
    <source>
        <dbReference type="SAM" id="MobiDB-lite"/>
    </source>
</evidence>